<sequence>MIPSRAQGLLAATAFAAILPLTAASPIETQIPMQPLYAYETTGTGDVKLETDFPDPCILQDDDGLWYSFATNSGGRNVQAAVAPDPLGPWTYLDGDAMPDHSWTSGRNTWAPDVRRTGNDSYILYFSGELPDADGRHCVGVALADSMTGPYRPMLEPWACHLDQGGAIDPAGFHDAGTGRRYVVYKVDGNHDGNGGDCGNSVDPVVSTPIMLQEVGPDGFTKIGNPVQILDRTEADGPLVEAPDIVRLEDGTYVLFFSSWCYASDKYNINYAVSRRVEGPYIRSLRPLLQTGDYGLVSPGGATSVINGGQMVFHANCDSGRCLYATRYAVLGLDAII</sequence>
<keyword evidence="9" id="KW-1185">Reference proteome</keyword>
<comment type="caution">
    <text evidence="8">The sequence shown here is derived from an EMBL/GenBank/DDBJ whole genome shotgun (WGS) entry which is preliminary data.</text>
</comment>
<dbReference type="InterPro" id="IPR051795">
    <property type="entry name" value="Glycosyl_Hydrlase_43"/>
</dbReference>
<accession>A0A3M9Y7H9</accession>
<dbReference type="PANTHER" id="PTHR42812:SF5">
    <property type="entry name" value="ENDO-ARABINASE"/>
    <property type="match status" value="1"/>
</dbReference>
<gene>
    <name evidence="8" type="ORF">D7B24_007866</name>
</gene>
<feature type="active site" description="Proton acceptor" evidence="4">
    <location>
        <position position="55"/>
    </location>
</feature>
<dbReference type="PANTHER" id="PTHR42812">
    <property type="entry name" value="BETA-XYLOSIDASE"/>
    <property type="match status" value="1"/>
</dbReference>
<evidence type="ECO:0000256" key="6">
    <source>
        <dbReference type="RuleBase" id="RU361187"/>
    </source>
</evidence>
<feature type="signal peptide" evidence="7">
    <location>
        <begin position="1"/>
        <end position="24"/>
    </location>
</feature>
<name>A0A3M9Y7H9_9PEZI</name>
<feature type="site" description="Important for catalytic activity, responsible for pKa modulation of the active site Glu and correct orientation of both the proton donor and substrate" evidence="5">
    <location>
        <position position="169"/>
    </location>
</feature>
<comment type="similarity">
    <text evidence="1 6">Belongs to the glycosyl hydrolase 43 family.</text>
</comment>
<evidence type="ECO:0000256" key="3">
    <source>
        <dbReference type="ARBA" id="ARBA00023295"/>
    </source>
</evidence>
<evidence type="ECO:0000313" key="8">
    <source>
        <dbReference type="EMBL" id="RNJ55972.1"/>
    </source>
</evidence>
<dbReference type="SUPFAM" id="SSF75005">
    <property type="entry name" value="Arabinanase/levansucrase/invertase"/>
    <property type="match status" value="1"/>
</dbReference>
<evidence type="ECO:0000256" key="1">
    <source>
        <dbReference type="ARBA" id="ARBA00009865"/>
    </source>
</evidence>
<dbReference type="InterPro" id="IPR006710">
    <property type="entry name" value="Glyco_hydro_43"/>
</dbReference>
<dbReference type="RefSeq" id="XP_028494130.1">
    <property type="nucleotide sequence ID" value="XM_028641969.1"/>
</dbReference>
<evidence type="ECO:0000256" key="7">
    <source>
        <dbReference type="SAM" id="SignalP"/>
    </source>
</evidence>
<evidence type="ECO:0000256" key="4">
    <source>
        <dbReference type="PIRSR" id="PIRSR606710-1"/>
    </source>
</evidence>
<dbReference type="Pfam" id="PF04616">
    <property type="entry name" value="Glyco_hydro_43"/>
    <property type="match status" value="1"/>
</dbReference>
<reference evidence="8 9" key="1">
    <citation type="submission" date="2018-10" db="EMBL/GenBank/DDBJ databases">
        <title>Genome sequence of Verticillium nonalfalfae VnAa140.</title>
        <authorList>
            <person name="Stajich J.E."/>
            <person name="Kasson M.T."/>
        </authorList>
    </citation>
    <scope>NUCLEOTIDE SEQUENCE [LARGE SCALE GENOMIC DNA]</scope>
    <source>
        <strain evidence="8 9">VnAa140</strain>
    </source>
</reference>
<evidence type="ECO:0000256" key="5">
    <source>
        <dbReference type="PIRSR" id="PIRSR606710-2"/>
    </source>
</evidence>
<evidence type="ECO:0000256" key="2">
    <source>
        <dbReference type="ARBA" id="ARBA00022801"/>
    </source>
</evidence>
<dbReference type="InterPro" id="IPR023296">
    <property type="entry name" value="Glyco_hydro_beta-prop_sf"/>
</dbReference>
<proteinExistence type="inferred from homology"/>
<dbReference type="CDD" id="cd08999">
    <property type="entry name" value="GH43_ABN-like"/>
    <property type="match status" value="1"/>
</dbReference>
<dbReference type="Proteomes" id="UP000267145">
    <property type="component" value="Unassembled WGS sequence"/>
</dbReference>
<keyword evidence="3 6" id="KW-0326">Glycosidase</keyword>
<dbReference type="GeneID" id="39611555"/>
<dbReference type="GO" id="GO:0004553">
    <property type="term" value="F:hydrolase activity, hydrolyzing O-glycosyl compounds"/>
    <property type="evidence" value="ECO:0007669"/>
    <property type="project" value="InterPro"/>
</dbReference>
<feature type="active site" description="Proton donor" evidence="4">
    <location>
        <position position="241"/>
    </location>
</feature>
<dbReference type="Gene3D" id="2.115.10.20">
    <property type="entry name" value="Glycosyl hydrolase domain, family 43"/>
    <property type="match status" value="1"/>
</dbReference>
<evidence type="ECO:0008006" key="10">
    <source>
        <dbReference type="Google" id="ProtNLM"/>
    </source>
</evidence>
<protein>
    <recommendedName>
        <fullName evidence="10">Glycosyl hydrolase family 43 protein</fullName>
    </recommendedName>
</protein>
<organism evidence="8 9">
    <name type="scientific">Verticillium nonalfalfae</name>
    <dbReference type="NCBI Taxonomy" id="1051616"/>
    <lineage>
        <taxon>Eukaryota</taxon>
        <taxon>Fungi</taxon>
        <taxon>Dikarya</taxon>
        <taxon>Ascomycota</taxon>
        <taxon>Pezizomycotina</taxon>
        <taxon>Sordariomycetes</taxon>
        <taxon>Hypocreomycetidae</taxon>
        <taxon>Glomerellales</taxon>
        <taxon>Plectosphaerellaceae</taxon>
        <taxon>Verticillium</taxon>
    </lineage>
</organism>
<dbReference type="EMBL" id="RBVV01000066">
    <property type="protein sequence ID" value="RNJ55972.1"/>
    <property type="molecule type" value="Genomic_DNA"/>
</dbReference>
<dbReference type="AlphaFoldDB" id="A0A3M9Y7H9"/>
<dbReference type="GO" id="GO:0005975">
    <property type="term" value="P:carbohydrate metabolic process"/>
    <property type="evidence" value="ECO:0007669"/>
    <property type="project" value="InterPro"/>
</dbReference>
<keyword evidence="7" id="KW-0732">Signal</keyword>
<keyword evidence="2 6" id="KW-0378">Hydrolase</keyword>
<evidence type="ECO:0000313" key="9">
    <source>
        <dbReference type="Proteomes" id="UP000267145"/>
    </source>
</evidence>
<feature type="chain" id="PRO_5017938355" description="Glycosyl hydrolase family 43 protein" evidence="7">
    <location>
        <begin position="25"/>
        <end position="337"/>
    </location>
</feature>